<evidence type="ECO:0000313" key="2">
    <source>
        <dbReference type="Proteomes" id="UP001209878"/>
    </source>
</evidence>
<protein>
    <submittedName>
        <fullName evidence="1">Uncharacterized protein</fullName>
    </submittedName>
</protein>
<organism evidence="1 2">
    <name type="scientific">Ridgeia piscesae</name>
    <name type="common">Tubeworm</name>
    <dbReference type="NCBI Taxonomy" id="27915"/>
    <lineage>
        <taxon>Eukaryota</taxon>
        <taxon>Metazoa</taxon>
        <taxon>Spiralia</taxon>
        <taxon>Lophotrochozoa</taxon>
        <taxon>Annelida</taxon>
        <taxon>Polychaeta</taxon>
        <taxon>Sedentaria</taxon>
        <taxon>Canalipalpata</taxon>
        <taxon>Sabellida</taxon>
        <taxon>Siboglinidae</taxon>
        <taxon>Ridgeia</taxon>
    </lineage>
</organism>
<comment type="caution">
    <text evidence="1">The sequence shown here is derived from an EMBL/GenBank/DDBJ whole genome shotgun (WGS) entry which is preliminary data.</text>
</comment>
<name>A0AAD9N5U2_RIDPI</name>
<gene>
    <name evidence="1" type="ORF">NP493_2000g00000</name>
</gene>
<proteinExistence type="predicted"/>
<dbReference type="AlphaFoldDB" id="A0AAD9N5U2"/>
<dbReference type="Proteomes" id="UP001209878">
    <property type="component" value="Unassembled WGS sequence"/>
</dbReference>
<keyword evidence="2" id="KW-1185">Reference proteome</keyword>
<accession>A0AAD9N5U2</accession>
<dbReference type="EMBL" id="JAODUO010002000">
    <property type="protein sequence ID" value="KAK2156101.1"/>
    <property type="molecule type" value="Genomic_DNA"/>
</dbReference>
<sequence>MNLSPRRGAPQHFGALIEFPCIVVEPSTWGCAQLAPLRAERLHHPRVLGLCRPSTPDSVVGTRRSTRLATRERRFDDNTSLCARKRYRCNCALSTRSHRLSRPVFDLQDVGAVSTYPSQCRRGHFQSVTFYAGRGLALTADERVTRAFDDVLLTVVKTRCDSSVRFIIPYRFGDLLNGGPWTVSGC</sequence>
<reference evidence="1" key="1">
    <citation type="journal article" date="2023" name="Mol. Biol. Evol.">
        <title>Third-Generation Sequencing Reveals the Adaptive Role of the Epigenome in Three Deep-Sea Polychaetes.</title>
        <authorList>
            <person name="Perez M."/>
            <person name="Aroh O."/>
            <person name="Sun Y."/>
            <person name="Lan Y."/>
            <person name="Juniper S.K."/>
            <person name="Young C.R."/>
            <person name="Angers B."/>
            <person name="Qian P.Y."/>
        </authorList>
    </citation>
    <scope>NUCLEOTIDE SEQUENCE</scope>
    <source>
        <strain evidence="1">R07B-5</strain>
    </source>
</reference>
<evidence type="ECO:0000313" key="1">
    <source>
        <dbReference type="EMBL" id="KAK2156101.1"/>
    </source>
</evidence>